<dbReference type="InterPro" id="IPR008948">
    <property type="entry name" value="L-Aspartase-like"/>
</dbReference>
<evidence type="ECO:0000313" key="1">
    <source>
        <dbReference type="EMBL" id="CAA6826326.1"/>
    </source>
</evidence>
<dbReference type="EMBL" id="CACVAZ010000209">
    <property type="protein sequence ID" value="CAA6826326.1"/>
    <property type="molecule type" value="Genomic_DNA"/>
</dbReference>
<dbReference type="EC" id="4.2.1.2" evidence="1"/>
<dbReference type="AlphaFoldDB" id="A0A6S6UES6"/>
<dbReference type="SUPFAM" id="SSF48557">
    <property type="entry name" value="L-aspartase-like"/>
    <property type="match status" value="1"/>
</dbReference>
<dbReference type="Gene3D" id="1.10.275.10">
    <property type="entry name" value="Fumarase/aspartase (N-terminal domain)"/>
    <property type="match status" value="1"/>
</dbReference>
<protein>
    <submittedName>
        <fullName evidence="1">Fumarate hydratase class II (EC)</fullName>
        <ecNumber evidence="1">4.2.1.2</ecNumber>
    </submittedName>
</protein>
<organism evidence="1">
    <name type="scientific">uncultured Sulfurovum sp</name>
    <dbReference type="NCBI Taxonomy" id="269237"/>
    <lineage>
        <taxon>Bacteria</taxon>
        <taxon>Pseudomonadati</taxon>
        <taxon>Campylobacterota</taxon>
        <taxon>Epsilonproteobacteria</taxon>
        <taxon>Campylobacterales</taxon>
        <taxon>Sulfurovaceae</taxon>
        <taxon>Sulfurovum</taxon>
        <taxon>environmental samples</taxon>
    </lineage>
</organism>
<sequence>MSFRIEKDTMGEMQVPSDKYWAAQTQRSIHNFKIGNE</sequence>
<proteinExistence type="predicted"/>
<accession>A0A6S6UES6</accession>
<keyword evidence="1" id="KW-0456">Lyase</keyword>
<dbReference type="InterPro" id="IPR024083">
    <property type="entry name" value="Fumarase/histidase_N"/>
</dbReference>
<dbReference type="GO" id="GO:0004333">
    <property type="term" value="F:fumarate hydratase activity"/>
    <property type="evidence" value="ECO:0007669"/>
    <property type="project" value="UniProtKB-EC"/>
</dbReference>
<name>A0A6S6UES6_9BACT</name>
<gene>
    <name evidence="1" type="ORF">HELGO_WM62716</name>
</gene>
<reference evidence="1" key="1">
    <citation type="submission" date="2020-01" db="EMBL/GenBank/DDBJ databases">
        <authorList>
            <person name="Meier V. D."/>
            <person name="Meier V D."/>
        </authorList>
    </citation>
    <scope>NUCLEOTIDE SEQUENCE</scope>
    <source>
        <strain evidence="1">HLG_WM_MAG_02</strain>
    </source>
</reference>
<feature type="non-terminal residue" evidence="1">
    <location>
        <position position="37"/>
    </location>
</feature>